<name>A0A553NWC7_9TELE</name>
<accession>A0A553NWC7</accession>
<gene>
    <name evidence="2" type="ORF">DNTS_035410</name>
</gene>
<keyword evidence="3" id="KW-1185">Reference proteome</keyword>
<protein>
    <submittedName>
        <fullName evidence="2">Uncharacterized protein</fullName>
    </submittedName>
</protein>
<organism evidence="2 3">
    <name type="scientific">Danionella cerebrum</name>
    <dbReference type="NCBI Taxonomy" id="2873325"/>
    <lineage>
        <taxon>Eukaryota</taxon>
        <taxon>Metazoa</taxon>
        <taxon>Chordata</taxon>
        <taxon>Craniata</taxon>
        <taxon>Vertebrata</taxon>
        <taxon>Euteleostomi</taxon>
        <taxon>Actinopterygii</taxon>
        <taxon>Neopterygii</taxon>
        <taxon>Teleostei</taxon>
        <taxon>Ostariophysi</taxon>
        <taxon>Cypriniformes</taxon>
        <taxon>Danionidae</taxon>
        <taxon>Danioninae</taxon>
        <taxon>Danionella</taxon>
    </lineage>
</organism>
<dbReference type="Proteomes" id="UP000316079">
    <property type="component" value="Unassembled WGS sequence"/>
</dbReference>
<dbReference type="AlphaFoldDB" id="A0A553NWC7"/>
<feature type="compositionally biased region" description="Polar residues" evidence="1">
    <location>
        <begin position="74"/>
        <end position="83"/>
    </location>
</feature>
<evidence type="ECO:0000256" key="1">
    <source>
        <dbReference type="SAM" id="MobiDB-lite"/>
    </source>
</evidence>
<comment type="caution">
    <text evidence="2">The sequence shown here is derived from an EMBL/GenBank/DDBJ whole genome shotgun (WGS) entry which is preliminary data.</text>
</comment>
<sequence length="100" mass="10979">MISSTDATSLNNSPYCAAMLERWCRTGASVEGWTVALHSPSPTLCSKAPEVSLSWQKMCRGAETEINSLASRTPTYTRTSCPHRTSKWKQEEEVAANAVQ</sequence>
<reference evidence="2 3" key="1">
    <citation type="journal article" date="2019" name="Sci. Data">
        <title>Hybrid genome assembly and annotation of Danionella translucida.</title>
        <authorList>
            <person name="Kadobianskyi M."/>
            <person name="Schulze L."/>
            <person name="Schuelke M."/>
            <person name="Judkewitz B."/>
        </authorList>
    </citation>
    <scope>NUCLEOTIDE SEQUENCE [LARGE SCALE GENOMIC DNA]</scope>
    <source>
        <strain evidence="2 3">Bolton</strain>
    </source>
</reference>
<dbReference type="EMBL" id="SRMA01026784">
    <property type="protein sequence ID" value="TRY69728.1"/>
    <property type="molecule type" value="Genomic_DNA"/>
</dbReference>
<proteinExistence type="predicted"/>
<evidence type="ECO:0000313" key="2">
    <source>
        <dbReference type="EMBL" id="TRY69728.1"/>
    </source>
</evidence>
<evidence type="ECO:0000313" key="3">
    <source>
        <dbReference type="Proteomes" id="UP000316079"/>
    </source>
</evidence>
<feature type="region of interest" description="Disordered" evidence="1">
    <location>
        <begin position="74"/>
        <end position="100"/>
    </location>
</feature>